<evidence type="ECO:0000256" key="8">
    <source>
        <dbReference type="ARBA" id="ARBA00023306"/>
    </source>
</evidence>
<evidence type="ECO:0000256" key="3">
    <source>
        <dbReference type="ARBA" id="ARBA00022519"/>
    </source>
</evidence>
<keyword evidence="13" id="KW-1185">Reference proteome</keyword>
<dbReference type="Proteomes" id="UP000556329">
    <property type="component" value="Unassembled WGS sequence"/>
</dbReference>
<comment type="subcellular location">
    <subcellularLocation>
        <location evidence="9">Cell inner membrane</location>
        <topology evidence="9">Single-pass type II membrane protein</topology>
    </subcellularLocation>
    <subcellularLocation>
        <location evidence="1">Membrane</location>
    </subcellularLocation>
    <text evidence="9">Localizes to the division septum.</text>
</comment>
<dbReference type="GO" id="GO:0090529">
    <property type="term" value="P:cell septum assembly"/>
    <property type="evidence" value="ECO:0007669"/>
    <property type="project" value="InterPro"/>
</dbReference>
<dbReference type="AlphaFoldDB" id="A0A841PE36"/>
<feature type="compositionally biased region" description="Basic and acidic residues" evidence="10">
    <location>
        <begin position="297"/>
        <end position="313"/>
    </location>
</feature>
<keyword evidence="8 9" id="KW-0131">Cell cycle</keyword>
<keyword evidence="7 9" id="KW-0472">Membrane</keyword>
<dbReference type="InterPro" id="IPR005548">
    <property type="entry name" value="Cell_div_FtsQ/DivIB_C"/>
</dbReference>
<evidence type="ECO:0000256" key="9">
    <source>
        <dbReference type="HAMAP-Rule" id="MF_00911"/>
    </source>
</evidence>
<keyword evidence="5 9" id="KW-0812">Transmembrane</keyword>
<dbReference type="PROSITE" id="PS51779">
    <property type="entry name" value="POTRA"/>
    <property type="match status" value="1"/>
</dbReference>
<keyword evidence="2 9" id="KW-1003">Cell membrane</keyword>
<keyword evidence="3 9" id="KW-0997">Cell inner membrane</keyword>
<dbReference type="Pfam" id="PF03799">
    <property type="entry name" value="FtsQ_DivIB_C"/>
    <property type="match status" value="1"/>
</dbReference>
<name>A0A841PE36_9HYPH</name>
<dbReference type="Gene3D" id="3.10.20.310">
    <property type="entry name" value="membrane protein fhac"/>
    <property type="match status" value="1"/>
</dbReference>
<evidence type="ECO:0000256" key="10">
    <source>
        <dbReference type="SAM" id="MobiDB-lite"/>
    </source>
</evidence>
<protein>
    <recommendedName>
        <fullName evidence="9">Cell division protein FtsQ</fullName>
    </recommendedName>
</protein>
<dbReference type="RefSeq" id="WP_184874915.1">
    <property type="nucleotide sequence ID" value="NZ_JACHEF010000005.1"/>
</dbReference>
<dbReference type="PANTHER" id="PTHR35851">
    <property type="entry name" value="CELL DIVISION PROTEIN FTSQ"/>
    <property type="match status" value="1"/>
</dbReference>
<evidence type="ECO:0000313" key="13">
    <source>
        <dbReference type="Proteomes" id="UP000556329"/>
    </source>
</evidence>
<comment type="similarity">
    <text evidence="9">Belongs to the FtsQ/DivIB family. FtsQ subfamily.</text>
</comment>
<dbReference type="InterPro" id="IPR034746">
    <property type="entry name" value="POTRA"/>
</dbReference>
<dbReference type="GO" id="GO:0005886">
    <property type="term" value="C:plasma membrane"/>
    <property type="evidence" value="ECO:0007669"/>
    <property type="project" value="UniProtKB-SubCell"/>
</dbReference>
<dbReference type="InterPro" id="IPR026579">
    <property type="entry name" value="FtsQ"/>
</dbReference>
<sequence>MSALKWGQGKGKGAAGPALFGLPLSSGHFVLPRVLRRPVRVLARLGVGEFQAPRFSAAMMSAVLLVSSSAYGAYLGGHVDGIVQSITARTGFAVDQVKVVGNRQTSEIDILDRLELDGWTSLIGFDAEAARERIATLPWIEVAAVRKVYPHTLEVRVEEREPFALWQQGDELSVIEKNGAVIAPFSGGKQVLLPLLIGVGAPAKAPDFLVKVEKYPELASRIKGFVRVGERRWDLKLDNGITVKLPEDGEDQAIAELVKMDQDKGLLSRDIAAVDMRLTDRLVVQLTPEAATQREAALNEKPKSLKRKPETKI</sequence>
<gene>
    <name evidence="9" type="primary">ftsQ</name>
    <name evidence="12" type="ORF">HNQ71_004711</name>
</gene>
<dbReference type="InterPro" id="IPR013685">
    <property type="entry name" value="POTRA_FtsQ_type"/>
</dbReference>
<evidence type="ECO:0000256" key="1">
    <source>
        <dbReference type="ARBA" id="ARBA00004370"/>
    </source>
</evidence>
<dbReference type="GO" id="GO:0043093">
    <property type="term" value="P:FtsZ-dependent cytokinesis"/>
    <property type="evidence" value="ECO:0007669"/>
    <property type="project" value="UniProtKB-UniRule"/>
</dbReference>
<keyword evidence="4 9" id="KW-0132">Cell division</keyword>
<evidence type="ECO:0000256" key="5">
    <source>
        <dbReference type="ARBA" id="ARBA00022692"/>
    </source>
</evidence>
<organism evidence="12 13">
    <name type="scientific">Mesorhizobium sangaii</name>
    <dbReference type="NCBI Taxonomy" id="505389"/>
    <lineage>
        <taxon>Bacteria</taxon>
        <taxon>Pseudomonadati</taxon>
        <taxon>Pseudomonadota</taxon>
        <taxon>Alphaproteobacteria</taxon>
        <taxon>Hyphomicrobiales</taxon>
        <taxon>Phyllobacteriaceae</taxon>
        <taxon>Mesorhizobium</taxon>
    </lineage>
</organism>
<accession>A0A841PE36</accession>
<dbReference type="InterPro" id="IPR045335">
    <property type="entry name" value="FtsQ_C_sf"/>
</dbReference>
<evidence type="ECO:0000256" key="6">
    <source>
        <dbReference type="ARBA" id="ARBA00022989"/>
    </source>
</evidence>
<dbReference type="HAMAP" id="MF_00911">
    <property type="entry name" value="FtsQ_subfam"/>
    <property type="match status" value="1"/>
</dbReference>
<dbReference type="GO" id="GO:0032153">
    <property type="term" value="C:cell division site"/>
    <property type="evidence" value="ECO:0007669"/>
    <property type="project" value="UniProtKB-UniRule"/>
</dbReference>
<feature type="domain" description="POTRA" evidence="11">
    <location>
        <begin position="92"/>
        <end position="160"/>
    </location>
</feature>
<comment type="function">
    <text evidence="9">Essential cell division protein.</text>
</comment>
<evidence type="ECO:0000259" key="11">
    <source>
        <dbReference type="PROSITE" id="PS51779"/>
    </source>
</evidence>
<feature type="region of interest" description="Disordered" evidence="10">
    <location>
        <begin position="293"/>
        <end position="313"/>
    </location>
</feature>
<reference evidence="12 13" key="1">
    <citation type="submission" date="2020-08" db="EMBL/GenBank/DDBJ databases">
        <title>Genomic Encyclopedia of Type Strains, Phase IV (KMG-IV): sequencing the most valuable type-strain genomes for metagenomic binning, comparative biology and taxonomic classification.</title>
        <authorList>
            <person name="Goeker M."/>
        </authorList>
    </citation>
    <scope>NUCLEOTIDE SEQUENCE [LARGE SCALE GENOMIC DNA]</scope>
    <source>
        <strain evidence="12 13">DSM 100039</strain>
    </source>
</reference>
<comment type="caution">
    <text evidence="12">The sequence shown here is derived from an EMBL/GenBank/DDBJ whole genome shotgun (WGS) entry which is preliminary data.</text>
</comment>
<evidence type="ECO:0000313" key="12">
    <source>
        <dbReference type="EMBL" id="MBB6412021.1"/>
    </source>
</evidence>
<keyword evidence="6 9" id="KW-1133">Transmembrane helix</keyword>
<dbReference type="PANTHER" id="PTHR35851:SF1">
    <property type="entry name" value="CELL DIVISION PROTEIN FTSQ"/>
    <property type="match status" value="1"/>
</dbReference>
<dbReference type="Pfam" id="PF08478">
    <property type="entry name" value="POTRA_1"/>
    <property type="match status" value="1"/>
</dbReference>
<proteinExistence type="inferred from homology"/>
<evidence type="ECO:0000256" key="4">
    <source>
        <dbReference type="ARBA" id="ARBA00022618"/>
    </source>
</evidence>
<dbReference type="EMBL" id="JACHEF010000005">
    <property type="protein sequence ID" value="MBB6412021.1"/>
    <property type="molecule type" value="Genomic_DNA"/>
</dbReference>
<evidence type="ECO:0000256" key="7">
    <source>
        <dbReference type="ARBA" id="ARBA00023136"/>
    </source>
</evidence>
<dbReference type="Gene3D" id="3.40.50.11690">
    <property type="entry name" value="Cell division protein FtsQ/DivIB"/>
    <property type="match status" value="1"/>
</dbReference>
<evidence type="ECO:0000256" key="2">
    <source>
        <dbReference type="ARBA" id="ARBA00022475"/>
    </source>
</evidence>